<keyword evidence="2" id="KW-1185">Reference proteome</keyword>
<reference evidence="1 2" key="1">
    <citation type="submission" date="2023-10" db="EMBL/GenBank/DDBJ databases">
        <title>Niallia locisalis sp.nov. isolated from a salt pond sample.</title>
        <authorList>
            <person name="Li X.-J."/>
            <person name="Dong L."/>
        </authorList>
    </citation>
    <scope>NUCLEOTIDE SEQUENCE [LARGE SCALE GENOMIC DNA]</scope>
    <source>
        <strain evidence="1 2">DSM 29761</strain>
    </source>
</reference>
<dbReference type="Proteomes" id="UP001357223">
    <property type="component" value="Chromosome"/>
</dbReference>
<dbReference type="RefSeq" id="WP_338452299.1">
    <property type="nucleotide sequence ID" value="NZ_CP137640.1"/>
</dbReference>
<protein>
    <submittedName>
        <fullName evidence="1">Uncharacterized protein</fullName>
    </submittedName>
</protein>
<name>A0ABZ2CI96_9BACI</name>
<evidence type="ECO:0000313" key="1">
    <source>
        <dbReference type="EMBL" id="WVX83415.1"/>
    </source>
</evidence>
<evidence type="ECO:0000313" key="2">
    <source>
        <dbReference type="Proteomes" id="UP001357223"/>
    </source>
</evidence>
<gene>
    <name evidence="1" type="ORF">R4Z09_10675</name>
</gene>
<sequence length="93" mass="11053">MNSLLLIRHSVGSRLFYQTDHYGIQPKEDKWIISVSIPEEQAKEIMKFKEELNLFEVEENQKTWYHSSDADIVFNKEHNQLTVFADHKTVYPV</sequence>
<dbReference type="EMBL" id="CP137640">
    <property type="protein sequence ID" value="WVX83415.1"/>
    <property type="molecule type" value="Genomic_DNA"/>
</dbReference>
<proteinExistence type="predicted"/>
<organism evidence="1 2">
    <name type="scientific">Niallia oryzisoli</name>
    <dbReference type="NCBI Taxonomy" id="1737571"/>
    <lineage>
        <taxon>Bacteria</taxon>
        <taxon>Bacillati</taxon>
        <taxon>Bacillota</taxon>
        <taxon>Bacilli</taxon>
        <taxon>Bacillales</taxon>
        <taxon>Bacillaceae</taxon>
        <taxon>Niallia</taxon>
    </lineage>
</organism>
<accession>A0ABZ2CI96</accession>